<feature type="region of interest" description="Disordered" evidence="1">
    <location>
        <begin position="253"/>
        <end position="274"/>
    </location>
</feature>
<keyword evidence="3" id="KW-1185">Reference proteome</keyword>
<proteinExistence type="predicted"/>
<evidence type="ECO:0000313" key="3">
    <source>
        <dbReference type="Proteomes" id="UP000298030"/>
    </source>
</evidence>
<organism evidence="2 3">
    <name type="scientific">Coprinellus micaceus</name>
    <name type="common">Glistening ink-cap mushroom</name>
    <name type="synonym">Coprinus micaceus</name>
    <dbReference type="NCBI Taxonomy" id="71717"/>
    <lineage>
        <taxon>Eukaryota</taxon>
        <taxon>Fungi</taxon>
        <taxon>Dikarya</taxon>
        <taxon>Basidiomycota</taxon>
        <taxon>Agaricomycotina</taxon>
        <taxon>Agaricomycetes</taxon>
        <taxon>Agaricomycetidae</taxon>
        <taxon>Agaricales</taxon>
        <taxon>Agaricineae</taxon>
        <taxon>Psathyrellaceae</taxon>
        <taxon>Coprinellus</taxon>
    </lineage>
</organism>
<gene>
    <name evidence="2" type="ORF">FA13DRAFT_1717670</name>
</gene>
<name>A0A4Y7SFB8_COPMI</name>
<dbReference type="Proteomes" id="UP000298030">
    <property type="component" value="Unassembled WGS sequence"/>
</dbReference>
<dbReference type="OrthoDB" id="8954335at2759"/>
<sequence length="306" mass="34167">MAVLIPDQTAREGVEYGGDSQKDSVQECAWCHCVLHEEYVWAASELTPSPTYGCRKKLKMKWLINKLVGSRMMQVGEDLVSCTKHLESVAVDTVSPHHETLLTETSTPSSGTSFSRYRKGMLVGGVLYLHKVTEDGGTDAFVTTKWGNVPEAQLGNAVRRVGELRSVHWAPLISNGAAVHHLEPPRELKPVGEVKDPWAVVHQMVVSMNAREMRDHTLPLQREIVQERRPLGETQVGKELRMSLSAALERAKGFQRDAGEDGLPDTDRKTLGERQREVDTLARQIANLTPPSSKRFKRWVRGIFGL</sequence>
<reference evidence="2 3" key="1">
    <citation type="journal article" date="2019" name="Nat. Ecol. Evol.">
        <title>Megaphylogeny resolves global patterns of mushroom evolution.</title>
        <authorList>
            <person name="Varga T."/>
            <person name="Krizsan K."/>
            <person name="Foldi C."/>
            <person name="Dima B."/>
            <person name="Sanchez-Garcia M."/>
            <person name="Sanchez-Ramirez S."/>
            <person name="Szollosi G.J."/>
            <person name="Szarkandi J.G."/>
            <person name="Papp V."/>
            <person name="Albert L."/>
            <person name="Andreopoulos W."/>
            <person name="Angelini C."/>
            <person name="Antonin V."/>
            <person name="Barry K.W."/>
            <person name="Bougher N.L."/>
            <person name="Buchanan P."/>
            <person name="Buyck B."/>
            <person name="Bense V."/>
            <person name="Catcheside P."/>
            <person name="Chovatia M."/>
            <person name="Cooper J."/>
            <person name="Damon W."/>
            <person name="Desjardin D."/>
            <person name="Finy P."/>
            <person name="Geml J."/>
            <person name="Haridas S."/>
            <person name="Hughes K."/>
            <person name="Justo A."/>
            <person name="Karasinski D."/>
            <person name="Kautmanova I."/>
            <person name="Kiss B."/>
            <person name="Kocsube S."/>
            <person name="Kotiranta H."/>
            <person name="LaButti K.M."/>
            <person name="Lechner B.E."/>
            <person name="Liimatainen K."/>
            <person name="Lipzen A."/>
            <person name="Lukacs Z."/>
            <person name="Mihaltcheva S."/>
            <person name="Morgado L.N."/>
            <person name="Niskanen T."/>
            <person name="Noordeloos M.E."/>
            <person name="Ohm R.A."/>
            <person name="Ortiz-Santana B."/>
            <person name="Ovrebo C."/>
            <person name="Racz N."/>
            <person name="Riley R."/>
            <person name="Savchenko A."/>
            <person name="Shiryaev A."/>
            <person name="Soop K."/>
            <person name="Spirin V."/>
            <person name="Szebenyi C."/>
            <person name="Tomsovsky M."/>
            <person name="Tulloss R.E."/>
            <person name="Uehling J."/>
            <person name="Grigoriev I.V."/>
            <person name="Vagvolgyi C."/>
            <person name="Papp T."/>
            <person name="Martin F.M."/>
            <person name="Miettinen O."/>
            <person name="Hibbett D.S."/>
            <person name="Nagy L.G."/>
        </authorList>
    </citation>
    <scope>NUCLEOTIDE SEQUENCE [LARGE SCALE GENOMIC DNA]</scope>
    <source>
        <strain evidence="2 3">FP101781</strain>
    </source>
</reference>
<evidence type="ECO:0000256" key="1">
    <source>
        <dbReference type="SAM" id="MobiDB-lite"/>
    </source>
</evidence>
<evidence type="ECO:0000313" key="2">
    <source>
        <dbReference type="EMBL" id="TEB20538.1"/>
    </source>
</evidence>
<comment type="caution">
    <text evidence="2">The sequence shown here is derived from an EMBL/GenBank/DDBJ whole genome shotgun (WGS) entry which is preliminary data.</text>
</comment>
<dbReference type="EMBL" id="QPFP01000137">
    <property type="protein sequence ID" value="TEB20538.1"/>
    <property type="molecule type" value="Genomic_DNA"/>
</dbReference>
<protein>
    <submittedName>
        <fullName evidence="2">Uncharacterized protein</fullName>
    </submittedName>
</protein>
<dbReference type="AlphaFoldDB" id="A0A4Y7SFB8"/>
<accession>A0A4Y7SFB8</accession>